<organism evidence="3 4">
    <name type="scientific">Mycobacterium florentinum</name>
    <dbReference type="NCBI Taxonomy" id="292462"/>
    <lineage>
        <taxon>Bacteria</taxon>
        <taxon>Bacillati</taxon>
        <taxon>Actinomycetota</taxon>
        <taxon>Actinomycetes</taxon>
        <taxon>Mycobacteriales</taxon>
        <taxon>Mycobacteriaceae</taxon>
        <taxon>Mycobacterium</taxon>
        <taxon>Mycobacterium simiae complex</taxon>
    </lineage>
</organism>
<evidence type="ECO:0000256" key="1">
    <source>
        <dbReference type="SAM" id="MobiDB-lite"/>
    </source>
</evidence>
<protein>
    <recommendedName>
        <fullName evidence="2">DNA primase/polymerase bifunctional N-terminal domain-containing protein</fullName>
    </recommendedName>
</protein>
<feature type="domain" description="DNA primase/polymerase bifunctional N-terminal" evidence="2">
    <location>
        <begin position="5"/>
        <end position="107"/>
    </location>
</feature>
<accession>A0A1X1TYP3</accession>
<evidence type="ECO:0000313" key="4">
    <source>
        <dbReference type="Proteomes" id="UP000193010"/>
    </source>
</evidence>
<feature type="compositionally biased region" description="Low complexity" evidence="1">
    <location>
        <begin position="432"/>
        <end position="441"/>
    </location>
</feature>
<proteinExistence type="predicted"/>
<dbReference type="Pfam" id="PF09250">
    <property type="entry name" value="Prim-Pol"/>
    <property type="match status" value="1"/>
</dbReference>
<reference evidence="3 4" key="1">
    <citation type="submission" date="2016-01" db="EMBL/GenBank/DDBJ databases">
        <title>The new phylogeny of the genus Mycobacterium.</title>
        <authorList>
            <person name="Tarcisio F."/>
            <person name="Conor M."/>
            <person name="Antonella G."/>
            <person name="Elisabetta G."/>
            <person name="Giulia F.S."/>
            <person name="Sara T."/>
            <person name="Anna F."/>
            <person name="Clotilde B."/>
            <person name="Roberto B."/>
            <person name="Veronica D.S."/>
            <person name="Fabio R."/>
            <person name="Monica P."/>
            <person name="Olivier J."/>
            <person name="Enrico T."/>
            <person name="Nicola S."/>
        </authorList>
    </citation>
    <scope>NUCLEOTIDE SEQUENCE [LARGE SCALE GENOMIC DNA]</scope>
    <source>
        <strain evidence="3 4">DSM 44852</strain>
    </source>
</reference>
<keyword evidence="4" id="KW-1185">Reference proteome</keyword>
<dbReference type="InterPro" id="IPR015330">
    <property type="entry name" value="DNA_primase/pol_bifunc_N"/>
</dbReference>
<evidence type="ECO:0000259" key="2">
    <source>
        <dbReference type="Pfam" id="PF09250"/>
    </source>
</evidence>
<gene>
    <name evidence="3" type="ORF">AWC05_00805</name>
</gene>
<evidence type="ECO:0000313" key="3">
    <source>
        <dbReference type="EMBL" id="ORV49694.1"/>
    </source>
</evidence>
<name>A0A1X1TYP3_MYCFL</name>
<dbReference type="Proteomes" id="UP000193010">
    <property type="component" value="Unassembled WGS sequence"/>
</dbReference>
<feature type="region of interest" description="Disordered" evidence="1">
    <location>
        <begin position="426"/>
        <end position="447"/>
    </location>
</feature>
<dbReference type="AlphaFoldDB" id="A0A1X1TYP3"/>
<sequence length="463" mass="49513">MLKNGTGGLLVVDIDPKNGGSVESLRRRFPDLLDTRTVQTVTPHPDGFGVHLIYTIPDDVRVATNRRLGVGIDVPHWAMLPGSKFVGDDGIERMYELIDDREPAAAPPGLIAAVDKGVKDELLDNESPSYIDPDDSVGLVDALVKKFANAYAGERNETFVQVAPTVIRLKGEEGADMLRNAYTGDDDGWLESALSSALTKYDGSSAPSRVVRTESPYISGALAQTMQSALYGKWPGAGGASDRRVFVGVTQLCLNTGMMHWPASVRTLALVAGLEPKTVSKAVARLVKSGRLYAVETDDGGTPDYAPIPGELTTVLVSKGMPLGIPVVDPLHDVWMSDGLTGRHGQVFDLVSVGITRANDIAKAGGMGYDTARDALSKLVNVGLLLRQGTVYTVPAGVVEIAGRLADELGGTDRREKLASRVLEERLRPRGDAAPAPAVADDNSDDDLRDFHEQELLRQLGLI</sequence>
<comment type="caution">
    <text evidence="3">The sequence shown here is derived from an EMBL/GenBank/DDBJ whole genome shotgun (WGS) entry which is preliminary data.</text>
</comment>
<dbReference type="EMBL" id="LQOV01000029">
    <property type="protein sequence ID" value="ORV49694.1"/>
    <property type="molecule type" value="Genomic_DNA"/>
</dbReference>